<keyword evidence="5" id="KW-0694">RNA-binding</keyword>
<keyword evidence="6" id="KW-0051">Antiviral defense</keyword>
<dbReference type="GO" id="GO:0051607">
    <property type="term" value="P:defense response to virus"/>
    <property type="evidence" value="ECO:0007669"/>
    <property type="project" value="UniProtKB-KW"/>
</dbReference>
<proteinExistence type="inferred from homology"/>
<evidence type="ECO:0000256" key="8">
    <source>
        <dbReference type="ARBA" id="ARBA00044792"/>
    </source>
</evidence>
<keyword evidence="1" id="KW-0540">Nuclease</keyword>
<gene>
    <name evidence="10" type="ORF">E1832_01095</name>
</gene>
<keyword evidence="2" id="KW-0677">Repeat</keyword>
<keyword evidence="11" id="KW-1185">Reference proteome</keyword>
<dbReference type="RefSeq" id="WP_133357912.1">
    <property type="nucleotide sequence ID" value="NZ_SMUV01000032.1"/>
</dbReference>
<evidence type="ECO:0000256" key="5">
    <source>
        <dbReference type="ARBA" id="ARBA00022884"/>
    </source>
</evidence>
<evidence type="ECO:0000256" key="3">
    <source>
        <dbReference type="ARBA" id="ARBA00022759"/>
    </source>
</evidence>
<evidence type="ECO:0000256" key="2">
    <source>
        <dbReference type="ARBA" id="ARBA00022737"/>
    </source>
</evidence>
<evidence type="ECO:0000256" key="4">
    <source>
        <dbReference type="ARBA" id="ARBA00022801"/>
    </source>
</evidence>
<evidence type="ECO:0000256" key="1">
    <source>
        <dbReference type="ARBA" id="ARBA00022722"/>
    </source>
</evidence>
<dbReference type="GO" id="GO:0016787">
    <property type="term" value="F:hydrolase activity"/>
    <property type="evidence" value="ECO:0007669"/>
    <property type="project" value="UniProtKB-KW"/>
</dbReference>
<dbReference type="GO" id="GO:0003723">
    <property type="term" value="F:RNA binding"/>
    <property type="evidence" value="ECO:0007669"/>
    <property type="project" value="UniProtKB-KW"/>
</dbReference>
<dbReference type="EMBL" id="SMUV01000032">
    <property type="protein sequence ID" value="TDK52966.1"/>
    <property type="molecule type" value="Genomic_DNA"/>
</dbReference>
<evidence type="ECO:0000313" key="10">
    <source>
        <dbReference type="EMBL" id="TDK52966.1"/>
    </source>
</evidence>
<evidence type="ECO:0000256" key="9">
    <source>
        <dbReference type="SAM" id="MobiDB-lite"/>
    </source>
</evidence>
<dbReference type="GO" id="GO:0004519">
    <property type="term" value="F:endonuclease activity"/>
    <property type="evidence" value="ECO:0007669"/>
    <property type="project" value="UniProtKB-KW"/>
</dbReference>
<keyword evidence="4" id="KW-0378">Hydrolase</keyword>
<name>A0A4V3AST0_9RHOB</name>
<sequence length="1104" mass="124502">MRIVKPHGTSETHFDKEGRIRRYVHSDSFPCEPLEPKEFATRHPKLVIAQWVSCIDKVITRPHGDGLPSETQWSLRNGLGKAAWDLIVERGLLDAPEKRLKRFERQWWARIHPYGNETDANTPRNPYGHWYRSLAGGVDIAEFDPATVANMIYAHLYENASRTHPEHGPRRSGLIPERSESIAKSVPARTAPGGGRLSPPWDASDGAIYLEAGDVAATMLERLEKHFGERHAKLRRICAATLAEHLTRLRREVLHISDGDRLPESLYQLHEQVRRSYSDILKGDQRYLSKKLPSSGDQLVSLVESKRLNREVAALIRLGRVIHYESTAENGPSHTSNVLDHWPSQTDSSRFWLSAGQTEIKRNEAFVRIWRGILARAARTATDWADPERAIPRDVLGAKQLSEAVTNITDTAFDRKAKLLFGNRSDLLTSLPLERKRQVLDLALRGLGQLRNNAFHFVGLEAFLASLRGLDGIADADTRTVLDHIWRDDTKDRNTRLVQTIRASNAPAYFSRQEMEGFVSSIARTPAVFLELPAFGRILRRASVAWTIDRYRLTLPAPKAVGEPVAAECQRVCLGLIYDRAFGDWLQVLETERLRDCVDRAVTRASVEARRVTRDDTVNARTIGKFKITQGDTLESFFSRLTAAVTRELRQTDARKQTKRAASKHLDDLRCDVVAQLFEIYLKEADLGWLLSGFQTRKPTGASKTDAAFCPPPSSAQTFQAWEPILYFILHLVPVDTTTRLAHQVGRFRDGGQIDTGLIEGLQRTLDLYRVMHDAKFAGAASGLRPDEMRSILLKTGLYSGATEGTELAFETRGLREFFRFGDHHLFTTDFAQNPVTRDQFHEIKSLRADLALAQDRRSALHAEWVSNGKALSGAKHDEYRALLNRIERGRHLSDHAELRDHLRLHGILIDVLARLLDFAGQWERDLYFTTLALIHLAGTTPQDAFDDRRGWHAVRTGQILAALRSTRDTPEMQDILAKLAMVFNIDMPGVRGANVRTRNDLAHFNCLHTPAASIDLTALINRTRALMHYDRKQENAVSKSVIELLDRHKLVLSWTFSGGQLGKSTVRPKVIRHLEQPEVKECLVSTAFSAAVGRLFGATEKDG</sequence>
<comment type="caution">
    <text evidence="10">The sequence shown here is derived from an EMBL/GenBank/DDBJ whole genome shotgun (WGS) entry which is preliminary data.</text>
</comment>
<evidence type="ECO:0000256" key="7">
    <source>
        <dbReference type="ARBA" id="ARBA00044753"/>
    </source>
</evidence>
<feature type="region of interest" description="Disordered" evidence="9">
    <location>
        <begin position="161"/>
        <end position="199"/>
    </location>
</feature>
<keyword evidence="3" id="KW-0255">Endonuclease</keyword>
<dbReference type="Proteomes" id="UP000295301">
    <property type="component" value="Unassembled WGS sequence"/>
</dbReference>
<organism evidence="10 11">
    <name type="scientific">Antarcticimicrobium luteum</name>
    <dbReference type="NCBI Taxonomy" id="2547397"/>
    <lineage>
        <taxon>Bacteria</taxon>
        <taxon>Pseudomonadati</taxon>
        <taxon>Pseudomonadota</taxon>
        <taxon>Alphaproteobacteria</taxon>
        <taxon>Rhodobacterales</taxon>
        <taxon>Paracoccaceae</taxon>
        <taxon>Antarcticimicrobium</taxon>
    </lineage>
</organism>
<evidence type="ECO:0000313" key="11">
    <source>
        <dbReference type="Proteomes" id="UP000295301"/>
    </source>
</evidence>
<dbReference type="OrthoDB" id="7331891at2"/>
<dbReference type="AlphaFoldDB" id="A0A4V3AST0"/>
<dbReference type="InterPro" id="IPR053395">
    <property type="entry name" value="Cas13a_endoribonuclease"/>
</dbReference>
<protein>
    <recommendedName>
        <fullName evidence="8">CRISPR-associated endoribonuclease Cas13a</fullName>
    </recommendedName>
</protein>
<reference evidence="10 11" key="1">
    <citation type="submission" date="2019-03" db="EMBL/GenBank/DDBJ databases">
        <title>Ruegeria lutea sp. nov., a novel strain, isolated from marine sediment, the Masan Bay, South Korea.</title>
        <authorList>
            <person name="Kim J."/>
            <person name="Kim D.-Y."/>
            <person name="Lee S.-S."/>
        </authorList>
    </citation>
    <scope>NUCLEOTIDE SEQUENCE [LARGE SCALE GENOMIC DNA]</scope>
    <source>
        <strain evidence="10 11">318-1</strain>
    </source>
</reference>
<accession>A0A4V3AST0</accession>
<evidence type="ECO:0000256" key="6">
    <source>
        <dbReference type="ARBA" id="ARBA00023118"/>
    </source>
</evidence>
<dbReference type="NCBIfam" id="NF038188">
    <property type="entry name" value="cas13A_C2c2"/>
    <property type="match status" value="1"/>
</dbReference>
<comment type="similarity">
    <text evidence="7">Belongs to the CRISPR-associated endoribonuclease Cas13a family.</text>
</comment>